<organism evidence="1">
    <name type="scientific">marine metagenome</name>
    <dbReference type="NCBI Taxonomy" id="408172"/>
    <lineage>
        <taxon>unclassified sequences</taxon>
        <taxon>metagenomes</taxon>
        <taxon>ecological metagenomes</taxon>
    </lineage>
</organism>
<feature type="non-terminal residue" evidence="1">
    <location>
        <position position="1"/>
    </location>
</feature>
<sequence>VPTDQPQGFGKGEWCQPMVMRQSLKIVLWLLISIAINHPSFADGIAPEITQLKPPLPTSILFVGNSYLYYNDSLHNHFKRMVDEKYPGFNGSKNVKSSTIGGSRLKHHNLDHLLKPKAISSINKFELVILQGGSGEGLSRKDRNAFAKVAENQIRKIRANGSQPALYMIHAYVEPHINFDPNLIRVIEEMYLTAGNKNQALVIPVGLAFENAYKRRPDIKLHHLDGTHPALLGTYLAACTVFASVFGVSPVGLGYDYNGLVNSHDKLFLQEIAESTVRRFYHSS</sequence>
<dbReference type="InterPro" id="IPR036514">
    <property type="entry name" value="SGNH_hydro_sf"/>
</dbReference>
<gene>
    <name evidence="1" type="ORF">METZ01_LOCUS78751</name>
</gene>
<dbReference type="AlphaFoldDB" id="A0A381UEX6"/>
<protein>
    <recommendedName>
        <fullName evidence="2">SGNH hydrolase-type esterase domain-containing protein</fullName>
    </recommendedName>
</protein>
<dbReference type="Gene3D" id="3.40.50.1110">
    <property type="entry name" value="SGNH hydrolase"/>
    <property type="match status" value="1"/>
</dbReference>
<proteinExistence type="predicted"/>
<evidence type="ECO:0008006" key="2">
    <source>
        <dbReference type="Google" id="ProtNLM"/>
    </source>
</evidence>
<accession>A0A381UEX6</accession>
<reference evidence="1" key="1">
    <citation type="submission" date="2018-05" db="EMBL/GenBank/DDBJ databases">
        <authorList>
            <person name="Lanie J.A."/>
            <person name="Ng W.-L."/>
            <person name="Kazmierczak K.M."/>
            <person name="Andrzejewski T.M."/>
            <person name="Davidsen T.M."/>
            <person name="Wayne K.J."/>
            <person name="Tettelin H."/>
            <person name="Glass J.I."/>
            <person name="Rusch D."/>
            <person name="Podicherti R."/>
            <person name="Tsui H.-C.T."/>
            <person name="Winkler M.E."/>
        </authorList>
    </citation>
    <scope>NUCLEOTIDE SEQUENCE</scope>
</reference>
<name>A0A381UEX6_9ZZZZ</name>
<dbReference type="SUPFAM" id="SSF52266">
    <property type="entry name" value="SGNH hydrolase"/>
    <property type="match status" value="1"/>
</dbReference>
<evidence type="ECO:0000313" key="1">
    <source>
        <dbReference type="EMBL" id="SVA25897.1"/>
    </source>
</evidence>
<dbReference type="EMBL" id="UINC01006168">
    <property type="protein sequence ID" value="SVA25897.1"/>
    <property type="molecule type" value="Genomic_DNA"/>
</dbReference>